<evidence type="ECO:0000313" key="2">
    <source>
        <dbReference type="EMBL" id="RUS69816.1"/>
    </source>
</evidence>
<feature type="coiled-coil region" evidence="1">
    <location>
        <begin position="98"/>
        <end position="125"/>
    </location>
</feature>
<evidence type="ECO:0008006" key="4">
    <source>
        <dbReference type="Google" id="ProtNLM"/>
    </source>
</evidence>
<sequence>MSGVVFFSDKPKLRGVRLRRAVLHGAWGFSPTLLIRRVPALAGKKRKALEGKIVLQLDTLIGKSTLEHKLTTFGDIIYQTCLNTFGAKQQGARGDPKKSRRQCEMETLRTQKKNLRKQMKVASAEEKHGLQELWRGLKTRHSALSRAESARKKQSQMKKNQKRFFKDPFQFARQLFQQTRSGSISEQKEQLLETHIRKTYSDPDREIPLSENAGPSKRIWISATPNDSALRMYHVPQEIQVMLDDYFSGFQMRFSVSDLTTDWISLEIGIGIQHPPTSPILFVMAIEVTLKAAERSPGLADLGGGCYMPPLKAFMDDTTINLLK</sequence>
<proteinExistence type="predicted"/>
<dbReference type="EMBL" id="RQTK01001567">
    <property type="protein sequence ID" value="RUS69816.1"/>
    <property type="molecule type" value="Genomic_DNA"/>
</dbReference>
<gene>
    <name evidence="2" type="ORF">EGW08_022421</name>
</gene>
<dbReference type="OrthoDB" id="6128816at2759"/>
<name>A0A3S1H0K2_ELYCH</name>
<keyword evidence="3" id="KW-1185">Reference proteome</keyword>
<reference evidence="2 3" key="1">
    <citation type="submission" date="2019-01" db="EMBL/GenBank/DDBJ databases">
        <title>A draft genome assembly of the solar-powered sea slug Elysia chlorotica.</title>
        <authorList>
            <person name="Cai H."/>
            <person name="Li Q."/>
            <person name="Fang X."/>
            <person name="Li J."/>
            <person name="Curtis N.E."/>
            <person name="Altenburger A."/>
            <person name="Shibata T."/>
            <person name="Feng M."/>
            <person name="Maeda T."/>
            <person name="Schwartz J.A."/>
            <person name="Shigenobu S."/>
            <person name="Lundholm N."/>
            <person name="Nishiyama T."/>
            <person name="Yang H."/>
            <person name="Hasebe M."/>
            <person name="Li S."/>
            <person name="Pierce S.K."/>
            <person name="Wang J."/>
        </authorList>
    </citation>
    <scope>NUCLEOTIDE SEQUENCE [LARGE SCALE GENOMIC DNA]</scope>
    <source>
        <strain evidence="2">EC2010</strain>
        <tissue evidence="2">Whole organism of an adult</tissue>
    </source>
</reference>
<evidence type="ECO:0000313" key="3">
    <source>
        <dbReference type="Proteomes" id="UP000271974"/>
    </source>
</evidence>
<dbReference type="AlphaFoldDB" id="A0A3S1H0K2"/>
<evidence type="ECO:0000256" key="1">
    <source>
        <dbReference type="SAM" id="Coils"/>
    </source>
</evidence>
<dbReference type="Proteomes" id="UP000271974">
    <property type="component" value="Unassembled WGS sequence"/>
</dbReference>
<comment type="caution">
    <text evidence="2">The sequence shown here is derived from an EMBL/GenBank/DDBJ whole genome shotgun (WGS) entry which is preliminary data.</text>
</comment>
<keyword evidence="1" id="KW-0175">Coiled coil</keyword>
<organism evidence="2 3">
    <name type="scientific">Elysia chlorotica</name>
    <name type="common">Eastern emerald elysia</name>
    <name type="synonym">Sea slug</name>
    <dbReference type="NCBI Taxonomy" id="188477"/>
    <lineage>
        <taxon>Eukaryota</taxon>
        <taxon>Metazoa</taxon>
        <taxon>Spiralia</taxon>
        <taxon>Lophotrochozoa</taxon>
        <taxon>Mollusca</taxon>
        <taxon>Gastropoda</taxon>
        <taxon>Heterobranchia</taxon>
        <taxon>Euthyneura</taxon>
        <taxon>Panpulmonata</taxon>
        <taxon>Sacoglossa</taxon>
        <taxon>Placobranchoidea</taxon>
        <taxon>Plakobranchidae</taxon>
        <taxon>Elysia</taxon>
    </lineage>
</organism>
<dbReference type="STRING" id="188477.A0A3S1H0K2"/>
<accession>A0A3S1H0K2</accession>
<protein>
    <recommendedName>
        <fullName evidence="4">Reverse transcriptase domain-containing protein</fullName>
    </recommendedName>
</protein>